<evidence type="ECO:0000313" key="2">
    <source>
        <dbReference type="EMBL" id="KAK5943203.1"/>
    </source>
</evidence>
<sequence length="327" mass="36718">MSSTNMPLHSSERRISQQFGGSWYNDMASSSSELESERRLVEVDLTSMVSSLSSSPSGSRQSSSGSPVHISTRDAEQSSQSLKKGLLDLCWWPQDPTAGLWWPATTDLPDTAEPTTFRLFDAPSEIRNRIYDMVFECVEVHAVSKDVAGSVTLHPSKFLSADKHHHFDFPSRSAIRNISLANKQLRNESLARLWCKVTTIAVNGTPRSTLIIPRHHLRHVVYLTTGTKTTRLPTLLRPSDLPRLKRLTMTPYDTTNHFPGGWIPHPGTAAVRCLDARDCAKRAWELFVARFVSRKRAERSVVDEFLVGEGEKGRGYEVVFVHQFEGD</sequence>
<dbReference type="Proteomes" id="UP001334248">
    <property type="component" value="Unassembled WGS sequence"/>
</dbReference>
<evidence type="ECO:0000256" key="1">
    <source>
        <dbReference type="SAM" id="MobiDB-lite"/>
    </source>
</evidence>
<reference evidence="2 3" key="1">
    <citation type="journal article" date="2023" name="Res Sq">
        <title>Genomic and morphological characterization of Knufia obscura isolated from the Mars 2020 spacecraft assembly facility.</title>
        <authorList>
            <person name="Chander A.M."/>
            <person name="Teixeira M.M."/>
            <person name="Singh N.K."/>
            <person name="Williams M.P."/>
            <person name="Parker C.W."/>
            <person name="Leo P."/>
            <person name="Stajich J.E."/>
            <person name="Torok T."/>
            <person name="Tighe S."/>
            <person name="Mason C.E."/>
            <person name="Venkateswaran K."/>
        </authorList>
    </citation>
    <scope>NUCLEOTIDE SEQUENCE [LARGE SCALE GENOMIC DNA]</scope>
    <source>
        <strain evidence="2 3">CCFEE 5817</strain>
    </source>
</reference>
<dbReference type="EMBL" id="JAVHJV010000004">
    <property type="protein sequence ID" value="KAK5943203.1"/>
    <property type="molecule type" value="Genomic_DNA"/>
</dbReference>
<feature type="region of interest" description="Disordered" evidence="1">
    <location>
        <begin position="51"/>
        <end position="77"/>
    </location>
</feature>
<dbReference type="RefSeq" id="XP_064731293.1">
    <property type="nucleotide sequence ID" value="XM_064872635.1"/>
</dbReference>
<evidence type="ECO:0000313" key="3">
    <source>
        <dbReference type="Proteomes" id="UP001334248"/>
    </source>
</evidence>
<proteinExistence type="predicted"/>
<dbReference type="GeneID" id="89997658"/>
<gene>
    <name evidence="2" type="ORF">PMZ80_004209</name>
</gene>
<protein>
    <submittedName>
        <fullName evidence="2">Uncharacterized protein</fullName>
    </submittedName>
</protein>
<keyword evidence="3" id="KW-1185">Reference proteome</keyword>
<accession>A0ABR0RSH4</accession>
<comment type="caution">
    <text evidence="2">The sequence shown here is derived from an EMBL/GenBank/DDBJ whole genome shotgun (WGS) entry which is preliminary data.</text>
</comment>
<organism evidence="2 3">
    <name type="scientific">Knufia obscura</name>
    <dbReference type="NCBI Taxonomy" id="1635080"/>
    <lineage>
        <taxon>Eukaryota</taxon>
        <taxon>Fungi</taxon>
        <taxon>Dikarya</taxon>
        <taxon>Ascomycota</taxon>
        <taxon>Pezizomycotina</taxon>
        <taxon>Eurotiomycetes</taxon>
        <taxon>Chaetothyriomycetidae</taxon>
        <taxon>Chaetothyriales</taxon>
        <taxon>Trichomeriaceae</taxon>
        <taxon>Knufia</taxon>
    </lineage>
</organism>
<feature type="compositionally biased region" description="Low complexity" evidence="1">
    <location>
        <begin position="51"/>
        <end position="66"/>
    </location>
</feature>
<name>A0ABR0RSH4_9EURO</name>